<dbReference type="InterPro" id="IPR036291">
    <property type="entry name" value="NAD(P)-bd_dom_sf"/>
</dbReference>
<sequence>MLLAAPIILDLVLLAELSNRIRFKSEEEGKFHFFPFGGHHSQLPHQCTARATGNMGG</sequence>
<feature type="chain" id="PRO_5046145911" evidence="1">
    <location>
        <begin position="21"/>
        <end position="57"/>
    </location>
</feature>
<dbReference type="InterPro" id="IPR002587">
    <property type="entry name" value="Myo-inos-1-P_Synthase"/>
</dbReference>
<dbReference type="EMBL" id="QGKV02000299">
    <property type="protein sequence ID" value="KAF3597499.1"/>
    <property type="molecule type" value="Genomic_DNA"/>
</dbReference>
<keyword evidence="1" id="KW-0732">Signal</keyword>
<evidence type="ECO:0000313" key="2">
    <source>
        <dbReference type="EMBL" id="KAF3597499.1"/>
    </source>
</evidence>
<protein>
    <submittedName>
        <fullName evidence="2">Uncharacterized protein</fullName>
    </submittedName>
</protein>
<dbReference type="SUPFAM" id="SSF51735">
    <property type="entry name" value="NAD(P)-binding Rossmann-fold domains"/>
    <property type="match status" value="1"/>
</dbReference>
<feature type="signal peptide" evidence="1">
    <location>
        <begin position="1"/>
        <end position="20"/>
    </location>
</feature>
<evidence type="ECO:0000256" key="1">
    <source>
        <dbReference type="SAM" id="SignalP"/>
    </source>
</evidence>
<comment type="caution">
    <text evidence="2">The sequence shown here is derived from an EMBL/GenBank/DDBJ whole genome shotgun (WGS) entry which is preliminary data.</text>
</comment>
<evidence type="ECO:0000313" key="3">
    <source>
        <dbReference type="Proteomes" id="UP000266723"/>
    </source>
</evidence>
<name>A0ABQ7EKJ2_BRACR</name>
<accession>A0ABQ7EKJ2</accession>
<keyword evidence="3" id="KW-1185">Reference proteome</keyword>
<gene>
    <name evidence="2" type="ORF">DY000_02021147</name>
</gene>
<dbReference type="Gene3D" id="3.30.2360.10">
    <property type="entry name" value="Glyceraldehyde-3-phosphate dehydrogenase-like domain"/>
    <property type="match status" value="1"/>
</dbReference>
<reference evidence="2 3" key="1">
    <citation type="journal article" date="2020" name="BMC Genomics">
        <title>Intraspecific diversification of the crop wild relative Brassica cretica Lam. using demographic model selection.</title>
        <authorList>
            <person name="Kioukis A."/>
            <person name="Michalopoulou V.A."/>
            <person name="Briers L."/>
            <person name="Pirintsos S."/>
            <person name="Studholme D.J."/>
            <person name="Pavlidis P."/>
            <person name="Sarris P.F."/>
        </authorList>
    </citation>
    <scope>NUCLEOTIDE SEQUENCE [LARGE SCALE GENOMIC DNA]</scope>
    <source>
        <strain evidence="3">cv. PFS-1207/04</strain>
    </source>
</reference>
<organism evidence="2 3">
    <name type="scientific">Brassica cretica</name>
    <name type="common">Mustard</name>
    <dbReference type="NCBI Taxonomy" id="69181"/>
    <lineage>
        <taxon>Eukaryota</taxon>
        <taxon>Viridiplantae</taxon>
        <taxon>Streptophyta</taxon>
        <taxon>Embryophyta</taxon>
        <taxon>Tracheophyta</taxon>
        <taxon>Spermatophyta</taxon>
        <taxon>Magnoliopsida</taxon>
        <taxon>eudicotyledons</taxon>
        <taxon>Gunneridae</taxon>
        <taxon>Pentapetalae</taxon>
        <taxon>rosids</taxon>
        <taxon>malvids</taxon>
        <taxon>Brassicales</taxon>
        <taxon>Brassicaceae</taxon>
        <taxon>Brassiceae</taxon>
        <taxon>Brassica</taxon>
    </lineage>
</organism>
<dbReference type="Pfam" id="PF07994">
    <property type="entry name" value="NAD_binding_5"/>
    <property type="match status" value="1"/>
</dbReference>
<proteinExistence type="predicted"/>
<dbReference type="Proteomes" id="UP000266723">
    <property type="component" value="Unassembled WGS sequence"/>
</dbReference>